<keyword evidence="6" id="KW-1185">Reference proteome</keyword>
<dbReference type="PROSITE" id="PS50268">
    <property type="entry name" value="CADHERIN_2"/>
    <property type="match status" value="4"/>
</dbReference>
<keyword evidence="3" id="KW-0106">Calcium</keyword>
<dbReference type="InterPro" id="IPR006644">
    <property type="entry name" value="Cadg"/>
</dbReference>
<dbReference type="SMART" id="SM00112">
    <property type="entry name" value="CA"/>
    <property type="match status" value="4"/>
</dbReference>
<feature type="domain" description="Cadherin" evidence="4">
    <location>
        <begin position="1927"/>
        <end position="2019"/>
    </location>
</feature>
<dbReference type="NCBIfam" id="TIGR02167">
    <property type="entry name" value="Liste_lipo_26"/>
    <property type="match status" value="3"/>
</dbReference>
<dbReference type="InterPro" id="IPR005046">
    <property type="entry name" value="DUF285"/>
</dbReference>
<evidence type="ECO:0000313" key="6">
    <source>
        <dbReference type="Proteomes" id="UP000636010"/>
    </source>
</evidence>
<evidence type="ECO:0000256" key="1">
    <source>
        <dbReference type="ARBA" id="ARBA00022729"/>
    </source>
</evidence>
<feature type="domain" description="Cadherin" evidence="4">
    <location>
        <begin position="1380"/>
        <end position="1510"/>
    </location>
</feature>
<keyword evidence="1" id="KW-0732">Signal</keyword>
<evidence type="ECO:0000259" key="4">
    <source>
        <dbReference type="PROSITE" id="PS50268"/>
    </source>
</evidence>
<dbReference type="Proteomes" id="UP000636010">
    <property type="component" value="Unassembled WGS sequence"/>
</dbReference>
<dbReference type="SMART" id="SM00736">
    <property type="entry name" value="CADG"/>
    <property type="match status" value="2"/>
</dbReference>
<dbReference type="InterPro" id="IPR013783">
    <property type="entry name" value="Ig-like_fold"/>
</dbReference>
<dbReference type="Pfam" id="PF13585">
    <property type="entry name" value="CHU_C"/>
    <property type="match status" value="1"/>
</dbReference>
<organism evidence="5 6">
    <name type="scientific">Marivirga lumbricoides</name>
    <dbReference type="NCBI Taxonomy" id="1046115"/>
    <lineage>
        <taxon>Bacteria</taxon>
        <taxon>Pseudomonadati</taxon>
        <taxon>Bacteroidota</taxon>
        <taxon>Cytophagia</taxon>
        <taxon>Cytophagales</taxon>
        <taxon>Marivirgaceae</taxon>
        <taxon>Marivirga</taxon>
    </lineage>
</organism>
<dbReference type="InterPro" id="IPR041690">
    <property type="entry name" value="Cadherin_5"/>
</dbReference>
<dbReference type="Gene3D" id="2.60.40.60">
    <property type="entry name" value="Cadherins"/>
    <property type="match status" value="2"/>
</dbReference>
<dbReference type="InterPro" id="IPR002126">
    <property type="entry name" value="Cadherin-like_dom"/>
</dbReference>
<dbReference type="SUPFAM" id="SSF49313">
    <property type="entry name" value="Cadherin-like"/>
    <property type="match status" value="4"/>
</dbReference>
<dbReference type="SUPFAM" id="SSF141072">
    <property type="entry name" value="CalX-like"/>
    <property type="match status" value="1"/>
</dbReference>
<keyword evidence="2" id="KW-0677">Repeat</keyword>
<evidence type="ECO:0000256" key="2">
    <source>
        <dbReference type="ARBA" id="ARBA00022737"/>
    </source>
</evidence>
<dbReference type="CDD" id="cd11304">
    <property type="entry name" value="Cadherin_repeat"/>
    <property type="match status" value="2"/>
</dbReference>
<dbReference type="EMBL" id="BMEC01000027">
    <property type="protein sequence ID" value="GGC56178.1"/>
    <property type="molecule type" value="Genomic_DNA"/>
</dbReference>
<gene>
    <name evidence="5" type="ORF">GCM10011506_47360</name>
</gene>
<dbReference type="InterPro" id="IPR038081">
    <property type="entry name" value="CalX-like_sf"/>
</dbReference>
<dbReference type="Pfam" id="PF03160">
    <property type="entry name" value="Calx-beta"/>
    <property type="match status" value="5"/>
</dbReference>
<protein>
    <recommendedName>
        <fullName evidence="4">Cadherin domain-containing protein</fullName>
    </recommendedName>
</protein>
<accession>A0ABQ1NAF2</accession>
<name>A0ABQ1NAF2_9BACT</name>
<feature type="domain" description="Cadherin" evidence="4">
    <location>
        <begin position="1080"/>
        <end position="1170"/>
    </location>
</feature>
<reference evidence="6" key="1">
    <citation type="journal article" date="2019" name="Int. J. Syst. Evol. Microbiol.">
        <title>The Global Catalogue of Microorganisms (GCM) 10K type strain sequencing project: providing services to taxonomists for standard genome sequencing and annotation.</title>
        <authorList>
            <consortium name="The Broad Institute Genomics Platform"/>
            <consortium name="The Broad Institute Genome Sequencing Center for Infectious Disease"/>
            <person name="Wu L."/>
            <person name="Ma J."/>
        </authorList>
    </citation>
    <scope>NUCLEOTIDE SEQUENCE [LARGE SCALE GENOMIC DNA]</scope>
    <source>
        <strain evidence="6">CGMCC 1.10832</strain>
    </source>
</reference>
<dbReference type="Gene3D" id="2.60.40.10">
    <property type="entry name" value="Immunoglobulins"/>
    <property type="match status" value="2"/>
</dbReference>
<dbReference type="Gene3D" id="2.60.40.2030">
    <property type="match status" value="1"/>
</dbReference>
<evidence type="ECO:0000313" key="5">
    <source>
        <dbReference type="EMBL" id="GGC56178.1"/>
    </source>
</evidence>
<dbReference type="NCBIfam" id="TIGR04131">
    <property type="entry name" value="Bac_Flav_CTERM"/>
    <property type="match status" value="1"/>
</dbReference>
<dbReference type="Pfam" id="PF03382">
    <property type="entry name" value="DUF285"/>
    <property type="match status" value="2"/>
</dbReference>
<proteinExistence type="predicted"/>
<evidence type="ECO:0000256" key="3">
    <source>
        <dbReference type="ARBA" id="ARBA00022837"/>
    </source>
</evidence>
<comment type="caution">
    <text evidence="5">The sequence shown here is derived from an EMBL/GenBank/DDBJ whole genome shotgun (WGS) entry which is preliminary data.</text>
</comment>
<dbReference type="Gene3D" id="2.60.40.1200">
    <property type="match status" value="1"/>
</dbReference>
<sequence length="2100" mass="224044">MSTTFRGAEIFDQPLDNWDVRNVKSMTGLFTDAKAFNQSLNDWKVDGVTNMANMFQRATAFNLPLDQWNVGAVTNMENMFRNSNFNQDISGWDVSAVTNMASMFRDAAFNQDISGWNVSNVTDMTNMFYKSRLDYNLGNWMLNPTVDMSGMFSNSALSCTNYSETLSGWASNNPLVTERNLGATNVTYGSLAIEARAKLTTPVAEGGMGWTILNDELGTGSADCTPTGSKPFVTIWKTDNPGTSNDDQIIIPTDGGGYDYYLHWVDVTDAAVNATVGPFTGNATLTFPAVGNYRVTIVGDFPQIYFDNSGDKDKLLRVEQWGDNPWTSMGRAFHGCSNLRITATDAPDLSLVTTMSFMLAGATSLDDDINHWDVANVEDMSSLFKDDENFNQPLNDWKVDKATTMKAMFDGAKAFNQALDQWTVTSVTDMSYMFNNAYVFDQNISNWDVSNVTSMQSMFKNARKFNQLIGTWTVDKVTNMESMFSGANYNDMVFNQDLSNWNVSNVTDMSSMFYRVSVFNQNLGSWKLDAVVNMSDMLTQTGLNCINYSATLIGWQNNNPTLTGVALGATGLNYGTNAISAREKLINDQNWTINDGGSFGSECLLFTLDAIADANVDENTDYTSVTPAIVDGTPIGTLTYTLGGSDAADFTIDPAIGVVKMIARDFEAPVDDNTDNVYELTIRATDENGNYDEESWTVEINNLNDNEPIADDESVSTAEEVNYTFASNDFSNDYSDADGNGFAGIRLTSLPGQGILKYDGITLLATDVAAPGYSIADITKLVFIPETDKSGSPYTTFDFEVYDGGSYSTSSYTMTINVTPYVPSVSLAVDNSTIAENAGVATFTASLDKSSSKDVTVTLSYSGTAIGSGTDYTTATGTNATSVTEIVIPSGSTTGSVEVTAVDDFLDENDETITVTISSPINATLSANIEVTTTITDNDATGVTVSAISGNTTEDIGSATFTVKLNSQPTADVVIALSSNDTSEGTVQASITITPSNWNTAQTVTVTGVDDDIIDGNITYKVVTGDITSADGNYSALTASDISDISVINTDNDAAGFTLSKTTATTSESGTTDNFNVVLDAQPASDVVISVTSADTGEGTVSPASLTFTPSNWNTSQMVTITGMDDNIIDGTQTYNVTLSIVDASSDNDFDVLSDQTVSVNNTDDDAPGFTISKTTATTSESGATDDFTVVLNAQPSSDVVISVTSADTGEGTVLPATLTFTSANWITAQTVTITGINDNLIDGIQNYNVTLSIVDASSDNDFDALSDQTVSVNNTDDDAAGFTLSKATATTSESGTTDNFTVVLGAQPASDVVISVTSADIGEGTVSPATLTFTPSNWNATQMVTITGVDDDLIDGTQNYNVTLSIVDASSDNDFDALSDQTVSVNNTDDDAAGFTLSKTTAATSESGTTDNFTMVLNTQPSSAVVFSITSEDTSEGKINPSESTISLTPANWNIPQSVTITGVDDFIIDGDQTYDVTVAIKNSADANYSSLSGKTVTIINTDDDSPGFEVSETTASTSESGTTDNFMINLMSQPDTDVVISITPGDTSEGTVSPATLTFTPANWNVAQSVTITGLADNIIDGVINYDITIAIVDALSDDNFDGWPSKTVAVSNVDTDTAPTASNNSNSTNEDITLTIPQASGLLSNASDADGDVLSILSFEVETVNYNPGQTANLSEGSLTINADGSYMFVPSADYNGAVPIISYIVTDGVNSDNATLTLNIIAVNDAPIFTSTPLSIATPGVLYTYNITATDTDGDALNFSMALVPDWLTLTDNGDGTATLSGTPTNDDLGNDALIVQVNDGTANVSQSFSITVSKLNEAPVFTSTPITEATEDELYNYSITASDADGDVLTISASSKPDWLSLLDNGDGTATLSGTPLNEHVGLHTISLTVSDNTLSDLQSFELEVLNTNDAPDSIIISNDRVMELMPIGTYVGELTTLDADKNDSHVYALLNADEMPFYLIGDSLHTTEELLYPERNVYELQIESTDLGGLKVVDTINIYVDQNNNIEVIIPSAFTPNNDGENDNWELPNINRYETYSIIIIDRNGNEVFSSSDYTRAWDGKFKGRQLPIGQYYYFIKTFRSGESKTFKGTVTIL</sequence>
<dbReference type="InterPro" id="IPR003644">
    <property type="entry name" value="Calx_beta"/>
</dbReference>
<dbReference type="InterPro" id="IPR011889">
    <property type="entry name" value="Liste_lipo_26"/>
</dbReference>
<dbReference type="Pfam" id="PF17892">
    <property type="entry name" value="Cadherin_5"/>
    <property type="match status" value="1"/>
</dbReference>
<dbReference type="InterPro" id="IPR015919">
    <property type="entry name" value="Cadherin-like_sf"/>
</dbReference>
<feature type="domain" description="Cadherin" evidence="4">
    <location>
        <begin position="631"/>
        <end position="710"/>
    </location>
</feature>
<dbReference type="InterPro" id="IPR026341">
    <property type="entry name" value="T9SS_type_B"/>
</dbReference>
<dbReference type="Pfam" id="PF05345">
    <property type="entry name" value="He_PIG"/>
    <property type="match status" value="2"/>
</dbReference>